<feature type="transmembrane region" description="Helical" evidence="2">
    <location>
        <begin position="636"/>
        <end position="655"/>
    </location>
</feature>
<sequence length="669" mass="73566">MFPTSRNHQRTVNAARAYQHESPPTQQGSDSCYGVKSVSSWGEQSEVDDMPGPSETYAHGQSEIRHEQEETKDKDDDDEEGEGEGESTPEGDDNLSSSGIGLDLEGDGSTQMDQVSSSHQAISPSRPIHTKPEQRIVPPSPEDTVHPLDHSHLPQHSEGSPTSRREHHHPLTLEHITRSFNVDSPFLPTTSEPSSPASFTSMPSYVASLSSLSRTSSISPMGINEYSSQHPHITDELVLPTLALPSESLSLHMSLNKWTGEEGGLGVILLGEREDVQKCLRRLRDEEALVEIQQGVGVVRDGKIAMRIITGYTSAEQARNRVLHTYSTLNALLHPQLREDTSARAELRRLVEGYIGRSDWIHAVINLNEHGVDPPSLEEIIPVLHSKPNPSSDIVNNDSITSTAKTPSLRSIEIEPTPRPSDEASASGYFAPRSYTPSPASSPGLSREYDIVMQAVSQIINILHDPTVCFDKSIDTFLSWRSTLTHRTTDHLTSPVPSLYGDRTGQGQGERTMASSLTSTSSGVGAMPTVARAQGGGEWEATLSRRVAQRRESDSSRYIRDKSIGMGTGNLRAKGRRKRSLEKIPKVNEKEKDCLPPLFPRKPKSTSKGVIDKGLGVNEMVEKTFILRSVKKWTRGWRGLLVVGIVVAVGWGCWINKKGSIWEMIQTES</sequence>
<feature type="region of interest" description="Disordered" evidence="1">
    <location>
        <begin position="1"/>
        <end position="167"/>
    </location>
</feature>
<feature type="compositionally biased region" description="Basic and acidic residues" evidence="1">
    <location>
        <begin position="143"/>
        <end position="152"/>
    </location>
</feature>
<dbReference type="GeneID" id="91099307"/>
<protein>
    <submittedName>
        <fullName evidence="3">Uncharacterized protein</fullName>
    </submittedName>
</protein>
<feature type="region of interest" description="Disordered" evidence="1">
    <location>
        <begin position="388"/>
        <end position="444"/>
    </location>
</feature>
<evidence type="ECO:0000256" key="2">
    <source>
        <dbReference type="SAM" id="Phobius"/>
    </source>
</evidence>
<keyword evidence="2" id="KW-0812">Transmembrane</keyword>
<dbReference type="RefSeq" id="XP_066080431.1">
    <property type="nucleotide sequence ID" value="XM_066224334.1"/>
</dbReference>
<feature type="compositionally biased region" description="Basic and acidic residues" evidence="1">
    <location>
        <begin position="62"/>
        <end position="74"/>
    </location>
</feature>
<keyword evidence="2" id="KW-1133">Transmembrane helix</keyword>
<evidence type="ECO:0000256" key="1">
    <source>
        <dbReference type="SAM" id="MobiDB-lite"/>
    </source>
</evidence>
<proteinExistence type="predicted"/>
<feature type="compositionally biased region" description="Polar residues" evidence="1">
    <location>
        <begin position="1"/>
        <end position="12"/>
    </location>
</feature>
<evidence type="ECO:0000313" key="4">
    <source>
        <dbReference type="Proteomes" id="UP001358614"/>
    </source>
</evidence>
<keyword evidence="4" id="KW-1185">Reference proteome</keyword>
<name>A0AAX4K985_9TREE</name>
<dbReference type="KEGG" id="ker:91099307"/>
<dbReference type="Proteomes" id="UP001358614">
    <property type="component" value="Chromosome 1"/>
</dbReference>
<feature type="compositionally biased region" description="Polar residues" evidence="1">
    <location>
        <begin position="108"/>
        <end position="123"/>
    </location>
</feature>
<dbReference type="EMBL" id="CP144089">
    <property type="protein sequence ID" value="WWD02464.1"/>
    <property type="molecule type" value="Genomic_DNA"/>
</dbReference>
<accession>A0AAX4K985</accession>
<organism evidence="3 4">
    <name type="scientific">Kwoniella europaea PYCC6329</name>
    <dbReference type="NCBI Taxonomy" id="1423913"/>
    <lineage>
        <taxon>Eukaryota</taxon>
        <taxon>Fungi</taxon>
        <taxon>Dikarya</taxon>
        <taxon>Basidiomycota</taxon>
        <taxon>Agaricomycotina</taxon>
        <taxon>Tremellomycetes</taxon>
        <taxon>Tremellales</taxon>
        <taxon>Cryptococcaceae</taxon>
        <taxon>Kwoniella</taxon>
    </lineage>
</organism>
<evidence type="ECO:0000313" key="3">
    <source>
        <dbReference type="EMBL" id="WWD02464.1"/>
    </source>
</evidence>
<feature type="compositionally biased region" description="Acidic residues" evidence="1">
    <location>
        <begin position="75"/>
        <end position="93"/>
    </location>
</feature>
<dbReference type="AlphaFoldDB" id="A0AAX4K985"/>
<feature type="compositionally biased region" description="Polar residues" evidence="1">
    <location>
        <begin position="388"/>
        <end position="409"/>
    </location>
</feature>
<feature type="compositionally biased region" description="Polar residues" evidence="1">
    <location>
        <begin position="435"/>
        <end position="444"/>
    </location>
</feature>
<keyword evidence="2" id="KW-0472">Membrane</keyword>
<gene>
    <name evidence="3" type="ORF">V865_000503</name>
</gene>
<reference evidence="3 4" key="1">
    <citation type="submission" date="2024-01" db="EMBL/GenBank/DDBJ databases">
        <title>Comparative genomics of Cryptococcus and Kwoniella reveals pathogenesis evolution and contrasting modes of karyotype evolution via chromosome fusion or intercentromeric recombination.</title>
        <authorList>
            <person name="Coelho M.A."/>
            <person name="David-Palma M."/>
            <person name="Shea T."/>
            <person name="Bowers K."/>
            <person name="McGinley-Smith S."/>
            <person name="Mohammad A.W."/>
            <person name="Gnirke A."/>
            <person name="Yurkov A.M."/>
            <person name="Nowrousian M."/>
            <person name="Sun S."/>
            <person name="Cuomo C.A."/>
            <person name="Heitman J."/>
        </authorList>
    </citation>
    <scope>NUCLEOTIDE SEQUENCE [LARGE SCALE GENOMIC DNA]</scope>
    <source>
        <strain evidence="3 4">PYCC6329</strain>
    </source>
</reference>